<gene>
    <name evidence="11" type="ORF">SAMN05661010_03772</name>
</gene>
<feature type="binding site" evidence="10">
    <location>
        <position position="108"/>
    </location>
    <ligand>
        <name>Mg(2+)</name>
        <dbReference type="ChEBI" id="CHEBI:18420"/>
    </ligand>
</feature>
<comment type="catalytic activity">
    <reaction evidence="1">
        <text>4-hydroxy-4-methyl-2-oxoglutarate = 2 pyruvate</text>
        <dbReference type="Rhea" id="RHEA:22748"/>
        <dbReference type="ChEBI" id="CHEBI:15361"/>
        <dbReference type="ChEBI" id="CHEBI:58276"/>
        <dbReference type="EC" id="4.1.3.17"/>
    </reaction>
</comment>
<dbReference type="PANTHER" id="PTHR33254">
    <property type="entry name" value="4-HYDROXY-4-METHYL-2-OXOGLUTARATE ALDOLASE 3-RELATED"/>
    <property type="match status" value="1"/>
</dbReference>
<dbReference type="GO" id="GO:0019336">
    <property type="term" value="P:phenol-containing compound catabolic process"/>
    <property type="evidence" value="ECO:0007669"/>
    <property type="project" value="UniProtKB-ARBA"/>
</dbReference>
<organism evidence="11 12">
    <name type="scientific">Modicisalibacter muralis</name>
    <dbReference type="NCBI Taxonomy" id="119000"/>
    <lineage>
        <taxon>Bacteria</taxon>
        <taxon>Pseudomonadati</taxon>
        <taxon>Pseudomonadota</taxon>
        <taxon>Gammaproteobacteria</taxon>
        <taxon>Oceanospirillales</taxon>
        <taxon>Halomonadaceae</taxon>
        <taxon>Modicisalibacter</taxon>
    </lineage>
</organism>
<feature type="binding site" evidence="10">
    <location>
        <position position="107"/>
    </location>
    <ligand>
        <name>substrate</name>
    </ligand>
</feature>
<dbReference type="OrthoDB" id="8717144at2"/>
<keyword evidence="7" id="KW-0456">Lyase</keyword>
<evidence type="ECO:0000256" key="5">
    <source>
        <dbReference type="ARBA" id="ARBA00022723"/>
    </source>
</evidence>
<dbReference type="EC" id="4.1.3.17" evidence="4"/>
<dbReference type="RefSeq" id="WP_089730823.1">
    <property type="nucleotide sequence ID" value="NZ_FNGI01000016.1"/>
</dbReference>
<dbReference type="GO" id="GO:0047443">
    <property type="term" value="F:4-hydroxy-4-methyl-2-oxoglutarate aldolase activity"/>
    <property type="evidence" value="ECO:0007669"/>
    <property type="project" value="UniProtKB-EC"/>
</dbReference>
<evidence type="ECO:0000256" key="2">
    <source>
        <dbReference type="ARBA" id="ARBA00001946"/>
    </source>
</evidence>
<dbReference type="EMBL" id="FNGI01000016">
    <property type="protein sequence ID" value="SDM25807.1"/>
    <property type="molecule type" value="Genomic_DNA"/>
</dbReference>
<dbReference type="InterPro" id="IPR005493">
    <property type="entry name" value="RraA/RraA-like"/>
</dbReference>
<evidence type="ECO:0000256" key="10">
    <source>
        <dbReference type="PIRSR" id="PIRSR605493-1"/>
    </source>
</evidence>
<dbReference type="GO" id="GO:0042537">
    <property type="term" value="P:benzene-containing compound metabolic process"/>
    <property type="evidence" value="ECO:0007669"/>
    <property type="project" value="UniProtKB-ARBA"/>
</dbReference>
<comment type="similarity">
    <text evidence="9">Belongs to the LigK/PcmE family.</text>
</comment>
<evidence type="ECO:0000256" key="1">
    <source>
        <dbReference type="ARBA" id="ARBA00001342"/>
    </source>
</evidence>
<protein>
    <recommendedName>
        <fullName evidence="4">4-hydroxy-4-methyl-2-oxoglutarate aldolase</fullName>
        <ecNumber evidence="4">4.1.3.17</ecNumber>
    </recommendedName>
</protein>
<dbReference type="InterPro" id="IPR036704">
    <property type="entry name" value="RraA/RraA-like_sf"/>
</dbReference>
<dbReference type="PANTHER" id="PTHR33254:SF16">
    <property type="entry name" value="BLR3842 PROTEIN"/>
    <property type="match status" value="1"/>
</dbReference>
<keyword evidence="12" id="KW-1185">Reference proteome</keyword>
<evidence type="ECO:0000256" key="8">
    <source>
        <dbReference type="ARBA" id="ARBA00051467"/>
    </source>
</evidence>
<comment type="cofactor">
    <cofactor evidence="2 10">
        <name>Mg(2+)</name>
        <dbReference type="ChEBI" id="CHEBI:18420"/>
    </cofactor>
</comment>
<dbReference type="AlphaFoldDB" id="A0A1G9RS71"/>
<sequence length="212" mass="22717">MPTQEQLATLQAFGTATIHEAQGQMGAMASHIKPLDPSRRLVGRALTVDCYPCDNLMIHYAITQAQPGDVLIIDAKGFTEGGPWGDILTLAAHKAGIKGLVIDGMVRDAETIIEFGFPVFSKGLSIKATNKAQPGRVNVPVICGGVTVNPGDIIVGDRDGIVVVSPGRVAEVIEASQAREDKEDRMRQQLEQGKTTLELLNLDPVLERIGVR</sequence>
<dbReference type="GO" id="GO:0072329">
    <property type="term" value="P:monocarboxylic acid catabolic process"/>
    <property type="evidence" value="ECO:0007669"/>
    <property type="project" value="UniProtKB-ARBA"/>
</dbReference>
<keyword evidence="5 10" id="KW-0479">Metal-binding</keyword>
<accession>A0A1G9RS71</accession>
<proteinExistence type="inferred from homology"/>
<reference evidence="11 12" key="1">
    <citation type="submission" date="2016-10" db="EMBL/GenBank/DDBJ databases">
        <authorList>
            <person name="de Groot N.N."/>
        </authorList>
    </citation>
    <scope>NUCLEOTIDE SEQUENCE [LARGE SCALE GENOMIC DNA]</scope>
    <source>
        <strain evidence="11 12">DSM 14789</strain>
    </source>
</reference>
<evidence type="ECO:0000313" key="11">
    <source>
        <dbReference type="EMBL" id="SDM25807.1"/>
    </source>
</evidence>
<evidence type="ECO:0000256" key="4">
    <source>
        <dbReference type="ARBA" id="ARBA00012213"/>
    </source>
</evidence>
<evidence type="ECO:0000256" key="9">
    <source>
        <dbReference type="ARBA" id="ARBA00061585"/>
    </source>
</evidence>
<dbReference type="NCBIfam" id="NF006731">
    <property type="entry name" value="PRK09262.1"/>
    <property type="match status" value="1"/>
</dbReference>
<dbReference type="STRING" id="119000.SAMN05661010_03772"/>
<dbReference type="Proteomes" id="UP000198654">
    <property type="component" value="Unassembled WGS sequence"/>
</dbReference>
<dbReference type="FunFam" id="3.50.30.40:FF:000002">
    <property type="entry name" value="4-carboxy-4-hydroxy-2-oxoadipate aldolase/oxaloacetate decarboxylase"/>
    <property type="match status" value="1"/>
</dbReference>
<evidence type="ECO:0000313" key="12">
    <source>
        <dbReference type="Proteomes" id="UP000198654"/>
    </source>
</evidence>
<dbReference type="GO" id="GO:0046872">
    <property type="term" value="F:metal ion binding"/>
    <property type="evidence" value="ECO:0007669"/>
    <property type="project" value="UniProtKB-KW"/>
</dbReference>
<dbReference type="Pfam" id="PF03737">
    <property type="entry name" value="RraA-like"/>
    <property type="match status" value="1"/>
</dbReference>
<evidence type="ECO:0000256" key="7">
    <source>
        <dbReference type="ARBA" id="ARBA00023239"/>
    </source>
</evidence>
<comment type="subunit">
    <text evidence="3">Homohexamer.</text>
</comment>
<evidence type="ECO:0000256" key="3">
    <source>
        <dbReference type="ARBA" id="ARBA00011643"/>
    </source>
</evidence>
<comment type="catalytic activity">
    <reaction evidence="8">
        <text>2-hydroxy-4-oxobutane-1,2,4-tricarboxylate = oxaloacetate + pyruvate</text>
        <dbReference type="Rhea" id="RHEA:28935"/>
        <dbReference type="ChEBI" id="CHEBI:15361"/>
        <dbReference type="ChEBI" id="CHEBI:16452"/>
        <dbReference type="ChEBI" id="CHEBI:58075"/>
        <dbReference type="EC" id="4.1.3.17"/>
    </reaction>
</comment>
<name>A0A1G9RS71_9GAMM</name>
<dbReference type="CDD" id="cd16841">
    <property type="entry name" value="RraA_family"/>
    <property type="match status" value="1"/>
</dbReference>
<feature type="binding site" evidence="10">
    <location>
        <begin position="85"/>
        <end position="88"/>
    </location>
    <ligand>
        <name>substrate</name>
    </ligand>
</feature>
<keyword evidence="6 10" id="KW-0460">Magnesium</keyword>
<dbReference type="Gene3D" id="3.50.30.40">
    <property type="entry name" value="Ribonuclease E inhibitor RraA/RraA-like"/>
    <property type="match status" value="1"/>
</dbReference>
<evidence type="ECO:0000256" key="6">
    <source>
        <dbReference type="ARBA" id="ARBA00022842"/>
    </source>
</evidence>
<dbReference type="SUPFAM" id="SSF89562">
    <property type="entry name" value="RraA-like"/>
    <property type="match status" value="1"/>
</dbReference>